<gene>
    <name evidence="1" type="ORF">CLOSTMETH_02626</name>
</gene>
<reference evidence="1 2" key="2">
    <citation type="submission" date="2009-02" db="EMBL/GenBank/DDBJ databases">
        <title>Draft genome sequence of Clostridium methylpentosum (DSM 5476).</title>
        <authorList>
            <person name="Sudarsanam P."/>
            <person name="Ley R."/>
            <person name="Guruge J."/>
            <person name="Turnbaugh P.J."/>
            <person name="Mahowald M."/>
            <person name="Liep D."/>
            <person name="Gordon J."/>
        </authorList>
    </citation>
    <scope>NUCLEOTIDE SEQUENCE [LARGE SCALE GENOMIC DNA]</scope>
    <source>
        <strain evidence="1 2">DSM 5476</strain>
    </source>
</reference>
<reference evidence="1 2" key="1">
    <citation type="submission" date="2009-01" db="EMBL/GenBank/DDBJ databases">
        <authorList>
            <person name="Fulton L."/>
            <person name="Clifton S."/>
            <person name="Fulton B."/>
            <person name="Xu J."/>
            <person name="Minx P."/>
            <person name="Pepin K.H."/>
            <person name="Johnson M."/>
            <person name="Bhonagiri V."/>
            <person name="Nash W.E."/>
            <person name="Mardis E.R."/>
            <person name="Wilson R.K."/>
        </authorList>
    </citation>
    <scope>NUCLEOTIDE SEQUENCE [LARGE SCALE GENOMIC DNA]</scope>
    <source>
        <strain evidence="1 2">DSM 5476</strain>
    </source>
</reference>
<sequence>MRTNIGSDCPFFAFALQYLPFISNEFEQVLERYDSEPFKKCKRAPVISKKMTGALLDFIDD</sequence>
<dbReference type="AlphaFoldDB" id="C0EFI4"/>
<proteinExistence type="predicted"/>
<evidence type="ECO:0000313" key="2">
    <source>
        <dbReference type="Proteomes" id="UP000003340"/>
    </source>
</evidence>
<name>C0EFI4_9FIRM</name>
<dbReference type="EMBL" id="ACEC01000091">
    <property type="protein sequence ID" value="EEG29793.1"/>
    <property type="molecule type" value="Genomic_DNA"/>
</dbReference>
<evidence type="ECO:0000313" key="1">
    <source>
        <dbReference type="EMBL" id="EEG29793.1"/>
    </source>
</evidence>
<protein>
    <submittedName>
        <fullName evidence="1">Uncharacterized protein</fullName>
    </submittedName>
</protein>
<keyword evidence="2" id="KW-1185">Reference proteome</keyword>
<comment type="caution">
    <text evidence="1">The sequence shown here is derived from an EMBL/GenBank/DDBJ whole genome shotgun (WGS) entry which is preliminary data.</text>
</comment>
<organism evidence="1 2">
    <name type="scientific">[Clostridium] methylpentosum DSM 5476</name>
    <dbReference type="NCBI Taxonomy" id="537013"/>
    <lineage>
        <taxon>Bacteria</taxon>
        <taxon>Bacillati</taxon>
        <taxon>Bacillota</taxon>
        <taxon>Clostridia</taxon>
        <taxon>Eubacteriales</taxon>
        <taxon>Oscillospiraceae</taxon>
        <taxon>Oscillospiraceae incertae sedis</taxon>
    </lineage>
</organism>
<dbReference type="Proteomes" id="UP000003340">
    <property type="component" value="Unassembled WGS sequence"/>
</dbReference>
<dbReference type="STRING" id="537013.CLOSTMETH_02626"/>
<accession>C0EFI4</accession>
<dbReference type="HOGENOM" id="CLU_2914368_0_0_9"/>